<dbReference type="Pfam" id="PF00543">
    <property type="entry name" value="P-II"/>
    <property type="match status" value="1"/>
</dbReference>
<evidence type="ECO:0000313" key="2">
    <source>
        <dbReference type="EMBL" id="KOH43687.1"/>
    </source>
</evidence>
<reference evidence="3" key="1">
    <citation type="submission" date="2015-07" db="EMBL/GenBank/DDBJ databases">
        <title>Genome sequencing of Sunxiuqinia dokdonensis strain SK.</title>
        <authorList>
            <person name="Ahn S."/>
            <person name="Kim B.-C."/>
        </authorList>
    </citation>
    <scope>NUCLEOTIDE SEQUENCE [LARGE SCALE GENOMIC DNA]</scope>
    <source>
        <strain evidence="3">SK</strain>
    </source>
</reference>
<dbReference type="GO" id="GO:0006808">
    <property type="term" value="P:regulation of nitrogen utilization"/>
    <property type="evidence" value="ECO:0007669"/>
    <property type="project" value="InterPro"/>
</dbReference>
<dbReference type="RefSeq" id="WP_053185858.1">
    <property type="nucleotide sequence ID" value="NZ_LGIA01000180.1"/>
</dbReference>
<dbReference type="InterPro" id="IPR011322">
    <property type="entry name" value="N-reg_PII-like_a/b"/>
</dbReference>
<accession>A0A0L8V685</accession>
<comment type="caution">
    <text evidence="2">The sequence shown here is derived from an EMBL/GenBank/DDBJ whole genome shotgun (WGS) entry which is preliminary data.</text>
</comment>
<evidence type="ECO:0008006" key="4">
    <source>
        <dbReference type="Google" id="ProtNLM"/>
    </source>
</evidence>
<dbReference type="SUPFAM" id="SSF54913">
    <property type="entry name" value="GlnB-like"/>
    <property type="match status" value="1"/>
</dbReference>
<dbReference type="GO" id="GO:0005829">
    <property type="term" value="C:cytosol"/>
    <property type="evidence" value="ECO:0007669"/>
    <property type="project" value="TreeGrafter"/>
</dbReference>
<dbReference type="InterPro" id="IPR002187">
    <property type="entry name" value="N-reg_PII"/>
</dbReference>
<dbReference type="PRINTS" id="PR00340">
    <property type="entry name" value="PIIGLNB"/>
</dbReference>
<dbReference type="PANTHER" id="PTHR30115:SF11">
    <property type="entry name" value="NITROGEN REGULATORY PROTEIN P-II HOMOLOG"/>
    <property type="match status" value="1"/>
</dbReference>
<feature type="modified residue" description="O-UMP-tyrosine" evidence="1">
    <location>
        <position position="51"/>
    </location>
</feature>
<dbReference type="OrthoDB" id="9802729at2"/>
<dbReference type="Gene3D" id="3.30.70.120">
    <property type="match status" value="1"/>
</dbReference>
<evidence type="ECO:0000256" key="1">
    <source>
        <dbReference type="PIRSR" id="PIRSR602187-50"/>
    </source>
</evidence>
<dbReference type="GO" id="GO:0030234">
    <property type="term" value="F:enzyme regulator activity"/>
    <property type="evidence" value="ECO:0007669"/>
    <property type="project" value="InterPro"/>
</dbReference>
<dbReference type="AlphaFoldDB" id="A0A0L8V685"/>
<dbReference type="STRING" id="1409788.NC99_34560"/>
<keyword evidence="3" id="KW-1185">Reference proteome</keyword>
<dbReference type="SMART" id="SM00938">
    <property type="entry name" value="P-II"/>
    <property type="match status" value="1"/>
</dbReference>
<sequence length="113" mass="12975">MKLIKAYIRYRMVEEVYKALNQAGYCCMTFVECEGTGQYSDHEKEHISAKYPFAEAFRVIKLEILVAQEHVQPVVELIRKNGRTGYRGDGMIVISPVDNVYKVRNDEEGILAV</sequence>
<dbReference type="PANTHER" id="PTHR30115">
    <property type="entry name" value="NITROGEN REGULATORY PROTEIN P-II"/>
    <property type="match status" value="1"/>
</dbReference>
<evidence type="ECO:0000313" key="3">
    <source>
        <dbReference type="Proteomes" id="UP000036958"/>
    </source>
</evidence>
<proteinExistence type="predicted"/>
<dbReference type="Proteomes" id="UP000036958">
    <property type="component" value="Unassembled WGS sequence"/>
</dbReference>
<gene>
    <name evidence="2" type="ORF">NC99_34560</name>
</gene>
<dbReference type="InterPro" id="IPR015867">
    <property type="entry name" value="N-reg_PII/ATP_PRibTrfase_C"/>
</dbReference>
<protein>
    <recommendedName>
        <fullName evidence="4">Nitrogen regulatory protein P-II</fullName>
    </recommendedName>
</protein>
<name>A0A0L8V685_9BACT</name>
<dbReference type="PROSITE" id="PS51343">
    <property type="entry name" value="PII_GLNB_DOM"/>
    <property type="match status" value="1"/>
</dbReference>
<keyword evidence="1" id="KW-0597">Phosphoprotein</keyword>
<organism evidence="2 3">
    <name type="scientific">Sunxiuqinia dokdonensis</name>
    <dbReference type="NCBI Taxonomy" id="1409788"/>
    <lineage>
        <taxon>Bacteria</taxon>
        <taxon>Pseudomonadati</taxon>
        <taxon>Bacteroidota</taxon>
        <taxon>Bacteroidia</taxon>
        <taxon>Marinilabiliales</taxon>
        <taxon>Prolixibacteraceae</taxon>
        <taxon>Sunxiuqinia</taxon>
    </lineage>
</organism>
<dbReference type="EMBL" id="LGIA01000180">
    <property type="protein sequence ID" value="KOH43687.1"/>
    <property type="molecule type" value="Genomic_DNA"/>
</dbReference>
<dbReference type="GO" id="GO:0005524">
    <property type="term" value="F:ATP binding"/>
    <property type="evidence" value="ECO:0007669"/>
    <property type="project" value="TreeGrafter"/>
</dbReference>